<protein>
    <submittedName>
        <fullName evidence="5">Transcriptional regulator, AsnC family</fullName>
    </submittedName>
</protein>
<dbReference type="PRINTS" id="PR00033">
    <property type="entry name" value="HTHASNC"/>
</dbReference>
<proteinExistence type="predicted"/>
<gene>
    <name evidence="5" type="ORF">B1B_13246</name>
</gene>
<dbReference type="InterPro" id="IPR036388">
    <property type="entry name" value="WH-like_DNA-bd_sf"/>
</dbReference>
<dbReference type="EMBL" id="AUZY01008715">
    <property type="protein sequence ID" value="EQD45033.1"/>
    <property type="molecule type" value="Genomic_DNA"/>
</dbReference>
<feature type="non-terminal residue" evidence="5">
    <location>
        <position position="65"/>
    </location>
</feature>
<evidence type="ECO:0000256" key="2">
    <source>
        <dbReference type="ARBA" id="ARBA00023125"/>
    </source>
</evidence>
<feature type="domain" description="HTH asnC-type" evidence="4">
    <location>
        <begin position="7"/>
        <end position="65"/>
    </location>
</feature>
<comment type="caution">
    <text evidence="5">The sequence shown here is derived from an EMBL/GenBank/DDBJ whole genome shotgun (WGS) entry which is preliminary data.</text>
</comment>
<reference evidence="5" key="2">
    <citation type="journal article" date="2014" name="ISME J.">
        <title>Microbial stratification in low pH oxic and suboxic macroscopic growths along an acid mine drainage.</title>
        <authorList>
            <person name="Mendez-Garcia C."/>
            <person name="Mesa V."/>
            <person name="Sprenger R.R."/>
            <person name="Richter M."/>
            <person name="Diez M.S."/>
            <person name="Solano J."/>
            <person name="Bargiela R."/>
            <person name="Golyshina O.V."/>
            <person name="Manteca A."/>
            <person name="Ramos J.L."/>
            <person name="Gallego J.R."/>
            <person name="Llorente I."/>
            <person name="Martins Dos Santos V.A."/>
            <person name="Jensen O.N."/>
            <person name="Pelaez A.I."/>
            <person name="Sanchez J."/>
            <person name="Ferrer M."/>
        </authorList>
    </citation>
    <scope>NUCLEOTIDE SEQUENCE</scope>
</reference>
<sequence>MGRSSTIDPVDRAILIELNADARRSHRAIAQRLRLSPTTVSRRIERLESQGVIRGYIPILDDEQL</sequence>
<dbReference type="GO" id="GO:0005829">
    <property type="term" value="C:cytosol"/>
    <property type="evidence" value="ECO:0007669"/>
    <property type="project" value="TreeGrafter"/>
</dbReference>
<evidence type="ECO:0000259" key="4">
    <source>
        <dbReference type="PROSITE" id="PS50956"/>
    </source>
</evidence>
<dbReference type="GO" id="GO:0043200">
    <property type="term" value="P:response to amino acid"/>
    <property type="evidence" value="ECO:0007669"/>
    <property type="project" value="TreeGrafter"/>
</dbReference>
<evidence type="ECO:0000313" key="5">
    <source>
        <dbReference type="EMBL" id="EQD45033.1"/>
    </source>
</evidence>
<dbReference type="InterPro" id="IPR019888">
    <property type="entry name" value="Tscrpt_reg_AsnC-like"/>
</dbReference>
<dbReference type="PROSITE" id="PS50956">
    <property type="entry name" value="HTH_ASNC_2"/>
    <property type="match status" value="1"/>
</dbReference>
<evidence type="ECO:0000256" key="3">
    <source>
        <dbReference type="ARBA" id="ARBA00023163"/>
    </source>
</evidence>
<keyword evidence="3" id="KW-0804">Transcription</keyword>
<keyword evidence="1" id="KW-0805">Transcription regulation</keyword>
<accession>T0ZK25</accession>
<dbReference type="SUPFAM" id="SSF46785">
    <property type="entry name" value="Winged helix' DNA-binding domain"/>
    <property type="match status" value="1"/>
</dbReference>
<dbReference type="SMART" id="SM00344">
    <property type="entry name" value="HTH_ASNC"/>
    <property type="match status" value="1"/>
</dbReference>
<name>T0ZK25_9ZZZZ</name>
<dbReference type="InterPro" id="IPR036390">
    <property type="entry name" value="WH_DNA-bd_sf"/>
</dbReference>
<dbReference type="PANTHER" id="PTHR30154:SF34">
    <property type="entry name" value="TRANSCRIPTIONAL REGULATOR AZLB"/>
    <property type="match status" value="1"/>
</dbReference>
<dbReference type="Pfam" id="PF13412">
    <property type="entry name" value="HTH_24"/>
    <property type="match status" value="1"/>
</dbReference>
<dbReference type="PANTHER" id="PTHR30154">
    <property type="entry name" value="LEUCINE-RESPONSIVE REGULATORY PROTEIN"/>
    <property type="match status" value="1"/>
</dbReference>
<dbReference type="InterPro" id="IPR000485">
    <property type="entry name" value="AsnC-type_HTH_dom"/>
</dbReference>
<keyword evidence="2" id="KW-0238">DNA-binding</keyword>
<dbReference type="AlphaFoldDB" id="T0ZK25"/>
<evidence type="ECO:0000256" key="1">
    <source>
        <dbReference type="ARBA" id="ARBA00023015"/>
    </source>
</evidence>
<reference evidence="5" key="1">
    <citation type="submission" date="2013-08" db="EMBL/GenBank/DDBJ databases">
        <authorList>
            <person name="Mendez C."/>
            <person name="Richter M."/>
            <person name="Ferrer M."/>
            <person name="Sanchez J."/>
        </authorList>
    </citation>
    <scope>NUCLEOTIDE SEQUENCE</scope>
</reference>
<dbReference type="Gene3D" id="1.10.10.10">
    <property type="entry name" value="Winged helix-like DNA-binding domain superfamily/Winged helix DNA-binding domain"/>
    <property type="match status" value="1"/>
</dbReference>
<dbReference type="GO" id="GO:0043565">
    <property type="term" value="F:sequence-specific DNA binding"/>
    <property type="evidence" value="ECO:0007669"/>
    <property type="project" value="InterPro"/>
</dbReference>
<organism evidence="5">
    <name type="scientific">mine drainage metagenome</name>
    <dbReference type="NCBI Taxonomy" id="410659"/>
    <lineage>
        <taxon>unclassified sequences</taxon>
        <taxon>metagenomes</taxon>
        <taxon>ecological metagenomes</taxon>
    </lineage>
</organism>